<dbReference type="GO" id="GO:0006281">
    <property type="term" value="P:DNA repair"/>
    <property type="evidence" value="ECO:0007669"/>
    <property type="project" value="UniProtKB-KW"/>
</dbReference>
<dbReference type="Proteomes" id="UP000016931">
    <property type="component" value="Unassembled WGS sequence"/>
</dbReference>
<dbReference type="eggNOG" id="KOG4696">
    <property type="taxonomic scope" value="Eukaryota"/>
</dbReference>
<feature type="region of interest" description="Disordered" evidence="8">
    <location>
        <begin position="32"/>
        <end position="56"/>
    </location>
</feature>
<evidence type="ECO:0000256" key="3">
    <source>
        <dbReference type="ARBA" id="ARBA00022723"/>
    </source>
</evidence>
<dbReference type="GO" id="GO:0016787">
    <property type="term" value="F:hydrolase activity"/>
    <property type="evidence" value="ECO:0007669"/>
    <property type="project" value="UniProtKB-KW"/>
</dbReference>
<dbReference type="GeneID" id="27902919"/>
<evidence type="ECO:0000256" key="8">
    <source>
        <dbReference type="SAM" id="MobiDB-lite"/>
    </source>
</evidence>
<evidence type="ECO:0000313" key="11">
    <source>
        <dbReference type="Proteomes" id="UP000016931"/>
    </source>
</evidence>
<feature type="region of interest" description="Disordered" evidence="8">
    <location>
        <begin position="187"/>
        <end position="210"/>
    </location>
</feature>
<dbReference type="AlphaFoldDB" id="N1QLC1"/>
<proteinExistence type="predicted"/>
<feature type="compositionally biased region" description="Polar residues" evidence="8">
    <location>
        <begin position="39"/>
        <end position="56"/>
    </location>
</feature>
<dbReference type="Pfam" id="PF07910">
    <property type="entry name" value="Peptidase_C78"/>
    <property type="match status" value="1"/>
</dbReference>
<reference evidence="10 11" key="1">
    <citation type="journal article" date="2012" name="PLoS Pathog.">
        <title>Diverse lifestyles and strategies of plant pathogenesis encoded in the genomes of eighteen Dothideomycetes fungi.</title>
        <authorList>
            <person name="Ohm R.A."/>
            <person name="Feau N."/>
            <person name="Henrissat B."/>
            <person name="Schoch C.L."/>
            <person name="Horwitz B.A."/>
            <person name="Barry K.W."/>
            <person name="Condon B.J."/>
            <person name="Copeland A.C."/>
            <person name="Dhillon B."/>
            <person name="Glaser F."/>
            <person name="Hesse C.N."/>
            <person name="Kosti I."/>
            <person name="LaButti K."/>
            <person name="Lindquist E.A."/>
            <person name="Lucas S."/>
            <person name="Salamov A.A."/>
            <person name="Bradshaw R.E."/>
            <person name="Ciuffetti L."/>
            <person name="Hamelin R.C."/>
            <person name="Kema G.H.J."/>
            <person name="Lawrence C."/>
            <person name="Scott J.A."/>
            <person name="Spatafora J.W."/>
            <person name="Turgeon B.G."/>
            <person name="de Wit P.J.G.M."/>
            <person name="Zhong S."/>
            <person name="Goodwin S.B."/>
            <person name="Grigoriev I.V."/>
        </authorList>
    </citation>
    <scope>NUCLEOTIDE SEQUENCE [LARGE SCALE GENOMIC DNA]</scope>
    <source>
        <strain evidence="10 11">SO2202</strain>
    </source>
</reference>
<dbReference type="HOGENOM" id="CLU_013053_3_0_1"/>
<keyword evidence="7" id="KW-0539">Nucleus</keyword>
<feature type="compositionally biased region" description="Basic and acidic residues" evidence="8">
    <location>
        <begin position="199"/>
        <end position="209"/>
    </location>
</feature>
<evidence type="ECO:0000256" key="7">
    <source>
        <dbReference type="ARBA" id="ARBA00023242"/>
    </source>
</evidence>
<dbReference type="InterPro" id="IPR041298">
    <property type="entry name" value="UBZ3"/>
</dbReference>
<keyword evidence="4" id="KW-0227">DNA damage</keyword>
<dbReference type="GO" id="GO:0016740">
    <property type="term" value="F:transferase activity"/>
    <property type="evidence" value="ECO:0007669"/>
    <property type="project" value="UniProtKB-KW"/>
</dbReference>
<evidence type="ECO:0000256" key="5">
    <source>
        <dbReference type="ARBA" id="ARBA00022801"/>
    </source>
</evidence>
<keyword evidence="5" id="KW-0378">Hydrolase</keyword>
<evidence type="ECO:0000256" key="6">
    <source>
        <dbReference type="ARBA" id="ARBA00023204"/>
    </source>
</evidence>
<evidence type="ECO:0000259" key="9">
    <source>
        <dbReference type="PROSITE" id="PS51907"/>
    </source>
</evidence>
<dbReference type="STRING" id="692275.N1QLC1"/>
<evidence type="ECO:0000313" key="10">
    <source>
        <dbReference type="EMBL" id="EMF12006.1"/>
    </source>
</evidence>
<dbReference type="GO" id="GO:0005634">
    <property type="term" value="C:nucleus"/>
    <property type="evidence" value="ECO:0007669"/>
    <property type="project" value="UniProtKB-SubCell"/>
</dbReference>
<name>N1QLC1_SPHMS</name>
<protein>
    <recommendedName>
        <fullName evidence="9">UBZ3-type domain-containing protein</fullName>
    </recommendedName>
</protein>
<feature type="domain" description="UBZ3-type" evidence="9">
    <location>
        <begin position="57"/>
        <end position="93"/>
    </location>
</feature>
<sequence>MTHVRCPFCNSIQGDEYIIQLHIEEFHTEDSPFVPQRGEASTSAHGTHASLSSQSMPDDLWTKCTRRGCGEYIQLSAIDEHLDFHAAADLSEMDNGELAPPLPPRRSVSPSASPPPPLRTSIGRELSEQCKARLEKQRSKIKERGKESSSAHRSSISQAKDERRSTASSLLSYFSGTSTALTRSNLRALQAPQNPGRLGKRELGPHAYEKSMPSGVRKALIYGAEAQFTQRIGSDGKLYTHRSVPNETCGLPRAIADLCALEANTAATYLCHPSTKHIYKIECDGNFCGFWSSQVVLTYIQHVDREGPQSMPHVIEMQSIIEDAWKNGICAYDKVQTGGILNTRKWIGTTEALAFFTQIGVKVDALTFKDGEDEHEKSGVEALLDYIEAFYMSGMDTAEKVGTSHITQLPPIYFQRFGHSMTIIGIERLQDGSRNLLVFDSSFATSTPMLRLTEGRRARALVGDLLTPYRRSDQALSKWDEFEILIPQLQAVRLH</sequence>
<dbReference type="RefSeq" id="XP_016760127.1">
    <property type="nucleotide sequence ID" value="XM_016905782.1"/>
</dbReference>
<keyword evidence="6" id="KW-0234">DNA repair</keyword>
<feature type="compositionally biased region" description="Basic and acidic residues" evidence="8">
    <location>
        <begin position="125"/>
        <end position="150"/>
    </location>
</feature>
<evidence type="ECO:0000256" key="1">
    <source>
        <dbReference type="ARBA" id="ARBA00004123"/>
    </source>
</evidence>
<dbReference type="Gene3D" id="3.90.70.130">
    <property type="match status" value="1"/>
</dbReference>
<gene>
    <name evidence="10" type="ORF">SEPMUDRAFT_149809</name>
</gene>
<dbReference type="Pfam" id="PF18439">
    <property type="entry name" value="zf_UBZ"/>
    <property type="match status" value="1"/>
</dbReference>
<evidence type="ECO:0000256" key="2">
    <source>
        <dbReference type="ARBA" id="ARBA00022679"/>
    </source>
</evidence>
<feature type="region of interest" description="Disordered" evidence="8">
    <location>
        <begin position="94"/>
        <end position="163"/>
    </location>
</feature>
<evidence type="ECO:0000256" key="4">
    <source>
        <dbReference type="ARBA" id="ARBA00022763"/>
    </source>
</evidence>
<dbReference type="GO" id="GO:0046872">
    <property type="term" value="F:metal ion binding"/>
    <property type="evidence" value="ECO:0007669"/>
    <property type="project" value="UniProtKB-KW"/>
</dbReference>
<keyword evidence="3" id="KW-0479">Metal-binding</keyword>
<dbReference type="EMBL" id="KB456265">
    <property type="protein sequence ID" value="EMF12006.1"/>
    <property type="molecule type" value="Genomic_DNA"/>
</dbReference>
<comment type="subcellular location">
    <subcellularLocation>
        <location evidence="1">Nucleus</location>
    </subcellularLocation>
</comment>
<dbReference type="OMA" id="PFCPFSD"/>
<keyword evidence="2" id="KW-0808">Transferase</keyword>
<dbReference type="InterPro" id="IPR012462">
    <property type="entry name" value="UFSP1/2_DUB_cat"/>
</dbReference>
<organism evidence="10 11">
    <name type="scientific">Sphaerulina musiva (strain SO2202)</name>
    <name type="common">Poplar stem canker fungus</name>
    <name type="synonym">Septoria musiva</name>
    <dbReference type="NCBI Taxonomy" id="692275"/>
    <lineage>
        <taxon>Eukaryota</taxon>
        <taxon>Fungi</taxon>
        <taxon>Dikarya</taxon>
        <taxon>Ascomycota</taxon>
        <taxon>Pezizomycotina</taxon>
        <taxon>Dothideomycetes</taxon>
        <taxon>Dothideomycetidae</taxon>
        <taxon>Mycosphaerellales</taxon>
        <taxon>Mycosphaerellaceae</taxon>
        <taxon>Sphaerulina</taxon>
    </lineage>
</organism>
<dbReference type="PROSITE" id="PS51907">
    <property type="entry name" value="ZF_UBZ3"/>
    <property type="match status" value="1"/>
</dbReference>
<accession>N1QLC1</accession>
<dbReference type="OrthoDB" id="288987at2759"/>
<keyword evidence="11" id="KW-1185">Reference proteome</keyword>